<gene>
    <name evidence="4" type="primary">LOC108859676</name>
</gene>
<dbReference type="RefSeq" id="XP_018489086.2">
    <property type="nucleotide sequence ID" value="XM_018633584.2"/>
</dbReference>
<dbReference type="InterPro" id="IPR005061">
    <property type="entry name" value="Ist1"/>
</dbReference>
<proteinExistence type="inferred from homology"/>
<dbReference type="GO" id="GO:0015031">
    <property type="term" value="P:protein transport"/>
    <property type="evidence" value="ECO:0007669"/>
    <property type="project" value="InterPro"/>
</dbReference>
<keyword evidence="3" id="KW-1185">Reference proteome</keyword>
<dbReference type="FunFam" id="1.20.1260.60:FF:000002">
    <property type="entry name" value="Vacuolar protein sorting-associated protein IST1"/>
    <property type="match status" value="1"/>
</dbReference>
<evidence type="ECO:0000256" key="1">
    <source>
        <dbReference type="ARBA" id="ARBA00005536"/>
    </source>
</evidence>
<protein>
    <submittedName>
        <fullName evidence="4">Uncharacterized protein LOC108859676</fullName>
    </submittedName>
</protein>
<dbReference type="PANTHER" id="PTHR12161">
    <property type="entry name" value="IST1 FAMILY MEMBER"/>
    <property type="match status" value="1"/>
</dbReference>
<feature type="compositionally biased region" description="Basic and acidic residues" evidence="2">
    <location>
        <begin position="274"/>
        <end position="313"/>
    </location>
</feature>
<dbReference type="OrthoDB" id="29853at2759"/>
<evidence type="ECO:0000313" key="3">
    <source>
        <dbReference type="Proteomes" id="UP000504610"/>
    </source>
</evidence>
<evidence type="ECO:0000256" key="2">
    <source>
        <dbReference type="SAM" id="MobiDB-lite"/>
    </source>
</evidence>
<accession>A0A6J0NXU6</accession>
<sequence>MNIFLSCFKPKFYKKSKSTTSYMKIRLDIVRKKRIAMANFLKMDIVDFLKNGLDYNAYTRAEMLLEELRIISCYDIIERFCDCISENLSPILKKRECPEECREAVSSLIFAAAWVPDVPELKDLRAVFTHRFGSFIHSSVNHELVEKTELRSRPSRELKIQTVKDIAKEFAIDWDPTVNLFLLRQTSALQIEDKAGTGNDDPKIRAEKSIVNDQSDDESVLSQSWTRDSLSKGNLSSSSSSSFSSPRRDSGKKEKGNLPYGLIYPPHTKSGGGNDEKTQEEKEEKNKSVDQENSRLLEPQGSDKEGSSARVNERTSSFQRPYKLLDYDEVVARLAALRLR</sequence>
<evidence type="ECO:0000313" key="4">
    <source>
        <dbReference type="RefSeq" id="XP_018489086.2"/>
    </source>
</evidence>
<feature type="compositionally biased region" description="Low complexity" evidence="2">
    <location>
        <begin position="231"/>
        <end position="245"/>
    </location>
</feature>
<name>A0A6J0NXU6_RAPSA</name>
<feature type="compositionally biased region" description="Basic and acidic residues" evidence="2">
    <location>
        <begin position="246"/>
        <end position="256"/>
    </location>
</feature>
<feature type="compositionally biased region" description="Basic and acidic residues" evidence="2">
    <location>
        <begin position="193"/>
        <end position="210"/>
    </location>
</feature>
<dbReference type="GeneID" id="108859676"/>
<reference evidence="3" key="1">
    <citation type="journal article" date="2019" name="Database">
        <title>The radish genome database (RadishGD): an integrated information resource for radish genomics.</title>
        <authorList>
            <person name="Yu H.J."/>
            <person name="Baek S."/>
            <person name="Lee Y.J."/>
            <person name="Cho A."/>
            <person name="Mun J.H."/>
        </authorList>
    </citation>
    <scope>NUCLEOTIDE SEQUENCE [LARGE SCALE GENOMIC DNA]</scope>
    <source>
        <strain evidence="3">cv. WK10039</strain>
    </source>
</reference>
<dbReference type="AlphaFoldDB" id="A0A6J0NXU6"/>
<feature type="region of interest" description="Disordered" evidence="2">
    <location>
        <begin position="193"/>
        <end position="320"/>
    </location>
</feature>
<dbReference type="KEGG" id="rsz:108859676"/>
<organism evidence="3 4">
    <name type="scientific">Raphanus sativus</name>
    <name type="common">Radish</name>
    <name type="synonym">Raphanus raphanistrum var. sativus</name>
    <dbReference type="NCBI Taxonomy" id="3726"/>
    <lineage>
        <taxon>Eukaryota</taxon>
        <taxon>Viridiplantae</taxon>
        <taxon>Streptophyta</taxon>
        <taxon>Embryophyta</taxon>
        <taxon>Tracheophyta</taxon>
        <taxon>Spermatophyta</taxon>
        <taxon>Magnoliopsida</taxon>
        <taxon>eudicotyledons</taxon>
        <taxon>Gunneridae</taxon>
        <taxon>Pentapetalae</taxon>
        <taxon>rosids</taxon>
        <taxon>malvids</taxon>
        <taxon>Brassicales</taxon>
        <taxon>Brassicaceae</taxon>
        <taxon>Brassiceae</taxon>
        <taxon>Raphanus</taxon>
    </lineage>
</organism>
<dbReference type="Gene3D" id="1.20.1260.60">
    <property type="entry name" value="Vacuolar protein sorting-associated protein Ist1"/>
    <property type="match status" value="1"/>
</dbReference>
<reference evidence="4" key="2">
    <citation type="submission" date="2025-08" db="UniProtKB">
        <authorList>
            <consortium name="RefSeq"/>
        </authorList>
    </citation>
    <scope>IDENTIFICATION</scope>
    <source>
        <tissue evidence="4">Leaf</tissue>
    </source>
</reference>
<dbReference type="InterPro" id="IPR042277">
    <property type="entry name" value="IST1-like"/>
</dbReference>
<dbReference type="Proteomes" id="UP000504610">
    <property type="component" value="Chromosome 5"/>
</dbReference>
<comment type="similarity">
    <text evidence="1">Belongs to the IST1 family.</text>
</comment>
<dbReference type="PANTHER" id="PTHR12161:SF88">
    <property type="entry name" value="REGULATOR OF VPS4 ACTIVITY IN THE MVB PATHWAY PROTEIN"/>
    <property type="match status" value="1"/>
</dbReference>
<dbReference type="Pfam" id="PF03398">
    <property type="entry name" value="Ist1"/>
    <property type="match status" value="1"/>
</dbReference>